<evidence type="ECO:0000313" key="4">
    <source>
        <dbReference type="Proteomes" id="UP000001818"/>
    </source>
</evidence>
<feature type="region of interest" description="Disordered" evidence="2">
    <location>
        <begin position="141"/>
        <end position="163"/>
    </location>
</feature>
<evidence type="ECO:0000256" key="1">
    <source>
        <dbReference type="SAM" id="Coils"/>
    </source>
</evidence>
<dbReference type="eggNOG" id="ENOG5032YD6">
    <property type="taxonomic scope" value="Bacteria"/>
</dbReference>
<dbReference type="EMBL" id="CP000283">
    <property type="protein sequence ID" value="ABE38071.1"/>
    <property type="molecule type" value="Genomic_DNA"/>
</dbReference>
<sequence>MTIRRSIIRIKGAPSVCGSTPMTLATLDAISARPASRLLRLAALPVMVALCGGGALAQSLPDSENGRYTFTPSAEGVMRLDTRTGKVSTCSDKGNGWACYVIADERAAFDAEIGRLQGDNDRLKKDADALKVENDSLKAQLAQRGPTVSGKIEESMPKSDKMATPEVITKDGQRKLEIPLPSDQDVDRVMGFIERAWRRLIEIANRIQRETTGDGKT</sequence>
<feature type="coiled-coil region" evidence="1">
    <location>
        <begin position="113"/>
        <end position="140"/>
    </location>
</feature>
<dbReference type="STRING" id="316057.RPD_0833"/>
<protein>
    <submittedName>
        <fullName evidence="3">Uncharacterized protein</fullName>
    </submittedName>
</protein>
<dbReference type="AlphaFoldDB" id="Q13CW8"/>
<keyword evidence="1" id="KW-0175">Coiled coil</keyword>
<proteinExistence type="predicted"/>
<dbReference type="KEGG" id="rpd:RPD_0833"/>
<organism evidence="3 4">
    <name type="scientific">Rhodopseudomonas palustris (strain BisB5)</name>
    <dbReference type="NCBI Taxonomy" id="316057"/>
    <lineage>
        <taxon>Bacteria</taxon>
        <taxon>Pseudomonadati</taxon>
        <taxon>Pseudomonadota</taxon>
        <taxon>Alphaproteobacteria</taxon>
        <taxon>Hyphomicrobiales</taxon>
        <taxon>Nitrobacteraceae</taxon>
        <taxon>Rhodopseudomonas</taxon>
    </lineage>
</organism>
<accession>Q13CW8</accession>
<evidence type="ECO:0000313" key="3">
    <source>
        <dbReference type="EMBL" id="ABE38071.1"/>
    </source>
</evidence>
<dbReference type="HOGENOM" id="CLU_110713_0_0_5"/>
<name>Q13CW8_RHOPS</name>
<dbReference type="Proteomes" id="UP000001818">
    <property type="component" value="Chromosome"/>
</dbReference>
<gene>
    <name evidence="3" type="ordered locus">RPD_0833</name>
</gene>
<evidence type="ECO:0000256" key="2">
    <source>
        <dbReference type="SAM" id="MobiDB-lite"/>
    </source>
</evidence>
<feature type="compositionally biased region" description="Basic and acidic residues" evidence="2">
    <location>
        <begin position="151"/>
        <end position="163"/>
    </location>
</feature>
<reference evidence="3 4" key="1">
    <citation type="submission" date="2006-03" db="EMBL/GenBank/DDBJ databases">
        <title>Complete sequence of Rhodopseudomonas palustris BisB5.</title>
        <authorList>
            <consortium name="US DOE Joint Genome Institute"/>
            <person name="Copeland A."/>
            <person name="Lucas S."/>
            <person name="Lapidus A."/>
            <person name="Barry K."/>
            <person name="Detter J.C."/>
            <person name="Glavina del Rio T."/>
            <person name="Hammon N."/>
            <person name="Israni S."/>
            <person name="Dalin E."/>
            <person name="Tice H."/>
            <person name="Pitluck S."/>
            <person name="Chain P."/>
            <person name="Malfatti S."/>
            <person name="Shin M."/>
            <person name="Vergez L."/>
            <person name="Schmutz J."/>
            <person name="Larimer F."/>
            <person name="Land M."/>
            <person name="Hauser L."/>
            <person name="Pelletier D.A."/>
            <person name="Kyrpides N."/>
            <person name="Lykidis A."/>
            <person name="Oda Y."/>
            <person name="Harwood C.S."/>
            <person name="Richardson P."/>
        </authorList>
    </citation>
    <scope>NUCLEOTIDE SEQUENCE [LARGE SCALE GENOMIC DNA]</scope>
    <source>
        <strain evidence="3 4">BisB5</strain>
    </source>
</reference>